<dbReference type="InterPro" id="IPR014757">
    <property type="entry name" value="Tscrpt_reg_IclR_C"/>
</dbReference>
<evidence type="ECO:0000313" key="7">
    <source>
        <dbReference type="Proteomes" id="UP000094784"/>
    </source>
</evidence>
<evidence type="ECO:0000256" key="3">
    <source>
        <dbReference type="ARBA" id="ARBA00023163"/>
    </source>
</evidence>
<dbReference type="PROSITE" id="PS51078">
    <property type="entry name" value="ICLR_ED"/>
    <property type="match status" value="1"/>
</dbReference>
<evidence type="ECO:0000259" key="5">
    <source>
        <dbReference type="PROSITE" id="PS51078"/>
    </source>
</evidence>
<dbReference type="AlphaFoldDB" id="A0A1E4R5S3"/>
<dbReference type="GO" id="GO:0003700">
    <property type="term" value="F:DNA-binding transcription factor activity"/>
    <property type="evidence" value="ECO:0007669"/>
    <property type="project" value="TreeGrafter"/>
</dbReference>
<sequence length="250" mass="28886">MTVKTLKNSLDILECFATTENAIGVREISRMMKMPTSVVQRAINTFTETGYLIQDEGTKKYKLGYKMFLFYDVLSHTMDPHSTIYELMQNLASEINESVFLTYMDNEYGVTTKIAESNKNVKYAVSLGTKTPLYIGASCKVMFAFLEEDKQLELIAFFQNKQSKEEHNEFLETLREELQSIRQNKWCVTVGEYNEHAFGISVPLFNYKKEIIASLTISGLVYDIDDQREKYMLDQLVKVVHQIQSHISKL</sequence>
<organism evidence="6 7">
    <name type="scientific">Lysinibacillus fusiformis</name>
    <dbReference type="NCBI Taxonomy" id="28031"/>
    <lineage>
        <taxon>Bacteria</taxon>
        <taxon>Bacillati</taxon>
        <taxon>Bacillota</taxon>
        <taxon>Bacilli</taxon>
        <taxon>Bacillales</taxon>
        <taxon>Bacillaceae</taxon>
        <taxon>Lysinibacillus</taxon>
    </lineage>
</organism>
<dbReference type="OrthoDB" id="9791752at2"/>
<dbReference type="PANTHER" id="PTHR30136">
    <property type="entry name" value="HELIX-TURN-HELIX TRANSCRIPTIONAL REGULATOR, ICLR FAMILY"/>
    <property type="match status" value="1"/>
</dbReference>
<dbReference type="Gene3D" id="1.10.10.10">
    <property type="entry name" value="Winged helix-like DNA-binding domain superfamily/Winged helix DNA-binding domain"/>
    <property type="match status" value="1"/>
</dbReference>
<dbReference type="SUPFAM" id="SSF55781">
    <property type="entry name" value="GAF domain-like"/>
    <property type="match status" value="1"/>
</dbReference>
<dbReference type="InterPro" id="IPR036390">
    <property type="entry name" value="WH_DNA-bd_sf"/>
</dbReference>
<dbReference type="RefSeq" id="WP_069480851.1">
    <property type="nucleotide sequence ID" value="NZ_KV766182.1"/>
</dbReference>
<dbReference type="PROSITE" id="PS51077">
    <property type="entry name" value="HTH_ICLR"/>
    <property type="match status" value="1"/>
</dbReference>
<feature type="domain" description="IclR-ED" evidence="5">
    <location>
        <begin position="66"/>
        <end position="250"/>
    </location>
</feature>
<comment type="caution">
    <text evidence="6">The sequence shown here is derived from an EMBL/GenBank/DDBJ whole genome shotgun (WGS) entry which is preliminary data.</text>
</comment>
<evidence type="ECO:0000313" key="6">
    <source>
        <dbReference type="EMBL" id="ODV55807.1"/>
    </source>
</evidence>
<gene>
    <name evidence="6" type="ORF">BG258_07775</name>
</gene>
<keyword evidence="2" id="KW-0238">DNA-binding</keyword>
<dbReference type="SUPFAM" id="SSF46785">
    <property type="entry name" value="Winged helix' DNA-binding domain"/>
    <property type="match status" value="1"/>
</dbReference>
<dbReference type="Pfam" id="PF09339">
    <property type="entry name" value="HTH_IclR"/>
    <property type="match status" value="1"/>
</dbReference>
<protein>
    <submittedName>
        <fullName evidence="6">IclR family transcriptional regulator</fullName>
    </submittedName>
</protein>
<keyword evidence="1" id="KW-0805">Transcription regulation</keyword>
<name>A0A1E4R5S3_9BACI</name>
<dbReference type="InterPro" id="IPR005471">
    <property type="entry name" value="Tscrpt_reg_IclR_N"/>
</dbReference>
<keyword evidence="3" id="KW-0804">Transcription</keyword>
<evidence type="ECO:0000259" key="4">
    <source>
        <dbReference type="PROSITE" id="PS51077"/>
    </source>
</evidence>
<dbReference type="Proteomes" id="UP000094784">
    <property type="component" value="Unassembled WGS sequence"/>
</dbReference>
<dbReference type="EMBL" id="MECQ01000001">
    <property type="protein sequence ID" value="ODV55807.1"/>
    <property type="molecule type" value="Genomic_DNA"/>
</dbReference>
<dbReference type="Gene3D" id="3.30.450.40">
    <property type="match status" value="1"/>
</dbReference>
<evidence type="ECO:0000256" key="2">
    <source>
        <dbReference type="ARBA" id="ARBA00023125"/>
    </source>
</evidence>
<evidence type="ECO:0000256" key="1">
    <source>
        <dbReference type="ARBA" id="ARBA00023015"/>
    </source>
</evidence>
<dbReference type="PANTHER" id="PTHR30136:SF24">
    <property type="entry name" value="HTH-TYPE TRANSCRIPTIONAL REPRESSOR ALLR"/>
    <property type="match status" value="1"/>
</dbReference>
<dbReference type="InterPro" id="IPR029016">
    <property type="entry name" value="GAF-like_dom_sf"/>
</dbReference>
<dbReference type="InterPro" id="IPR050707">
    <property type="entry name" value="HTH_MetabolicPath_Reg"/>
</dbReference>
<dbReference type="GO" id="GO:0003677">
    <property type="term" value="F:DNA binding"/>
    <property type="evidence" value="ECO:0007669"/>
    <property type="project" value="UniProtKB-KW"/>
</dbReference>
<proteinExistence type="predicted"/>
<dbReference type="InterPro" id="IPR036388">
    <property type="entry name" value="WH-like_DNA-bd_sf"/>
</dbReference>
<dbReference type="GO" id="GO:0045892">
    <property type="term" value="P:negative regulation of DNA-templated transcription"/>
    <property type="evidence" value="ECO:0007669"/>
    <property type="project" value="TreeGrafter"/>
</dbReference>
<dbReference type="SMART" id="SM00346">
    <property type="entry name" value="HTH_ICLR"/>
    <property type="match status" value="1"/>
</dbReference>
<accession>A0A1E4R5S3</accession>
<reference evidence="6 7" key="1">
    <citation type="submission" date="2016-09" db="EMBL/GenBank/DDBJ databases">
        <title>Draft genome sequence of the soil isolate, Lysinibacillus fusiformis M5, a potential hypoxanthine producer.</title>
        <authorList>
            <person name="Gallegos-Monterrosa R."/>
            <person name="Maroti G."/>
            <person name="Balint B."/>
            <person name="Kovacs A.T."/>
        </authorList>
    </citation>
    <scope>NUCLEOTIDE SEQUENCE [LARGE SCALE GENOMIC DNA]</scope>
    <source>
        <strain evidence="6 7">M5</strain>
    </source>
</reference>
<feature type="domain" description="HTH iclR-type" evidence="4">
    <location>
        <begin position="3"/>
        <end position="65"/>
    </location>
</feature>
<dbReference type="Pfam" id="PF01614">
    <property type="entry name" value="IclR_C"/>
    <property type="match status" value="1"/>
</dbReference>